<feature type="domain" description="DUF4123" evidence="1">
    <location>
        <begin position="27"/>
        <end position="140"/>
    </location>
</feature>
<organism evidence="2 3">
    <name type="scientific">Sulfidibacter corallicola</name>
    <dbReference type="NCBI Taxonomy" id="2818388"/>
    <lineage>
        <taxon>Bacteria</taxon>
        <taxon>Pseudomonadati</taxon>
        <taxon>Acidobacteriota</taxon>
        <taxon>Holophagae</taxon>
        <taxon>Acanthopleuribacterales</taxon>
        <taxon>Acanthopleuribacteraceae</taxon>
        <taxon>Sulfidibacter</taxon>
    </lineage>
</organism>
<proteinExistence type="predicted"/>
<keyword evidence="3" id="KW-1185">Reference proteome</keyword>
<dbReference type="RefSeq" id="WP_237382406.1">
    <property type="nucleotide sequence ID" value="NZ_CP071793.1"/>
</dbReference>
<name>A0A8A4TSD0_SULCO</name>
<dbReference type="KEGG" id="scor:J3U87_07465"/>
<evidence type="ECO:0000313" key="3">
    <source>
        <dbReference type="Proteomes" id="UP000663929"/>
    </source>
</evidence>
<dbReference type="Proteomes" id="UP000663929">
    <property type="component" value="Chromosome"/>
</dbReference>
<dbReference type="EMBL" id="CP071793">
    <property type="protein sequence ID" value="QTD52297.1"/>
    <property type="molecule type" value="Genomic_DNA"/>
</dbReference>
<dbReference type="InterPro" id="IPR025391">
    <property type="entry name" value="DUF4123"/>
</dbReference>
<sequence>MLKHPSGLVEEPAEWLELQSAAETGRLYAVIDACNMPPVLARAETTPSRCLHGKPGDKGLWASAPWLFQADADLLDWVKNDLYHQPWGFFLVSGAGFDAVFAHLKTFEFVANLDKKKFLFRYYDPRVLVPFLLSSTATEIRHFFGPIEQVTSGMAQASLVHFRYDPEIEGETYPHHTFRLTEAHSSAFFTYDEEKFLAEVIEFVLDEFPRVHKVESDTLEIWVENGIKRARRNGFSRANDLMTFVALMFEFAPDFDKHPQVRAILDDPDLPTTQKLDVMLDRIPDGLWNQIGLKSDHMAWFEE</sequence>
<evidence type="ECO:0000313" key="2">
    <source>
        <dbReference type="EMBL" id="QTD52297.1"/>
    </source>
</evidence>
<accession>A0A8A4TSD0</accession>
<dbReference type="AlphaFoldDB" id="A0A8A4TSD0"/>
<gene>
    <name evidence="2" type="ORF">J3U87_07465</name>
</gene>
<reference evidence="2" key="1">
    <citation type="submission" date="2021-03" db="EMBL/GenBank/DDBJ databases">
        <title>Acanthopleuribacteraceae sp. M133.</title>
        <authorList>
            <person name="Wang G."/>
        </authorList>
    </citation>
    <scope>NUCLEOTIDE SEQUENCE</scope>
    <source>
        <strain evidence="2">M133</strain>
    </source>
</reference>
<protein>
    <submittedName>
        <fullName evidence="2">DUF4123 domain-containing protein</fullName>
    </submittedName>
</protein>
<evidence type="ECO:0000259" key="1">
    <source>
        <dbReference type="Pfam" id="PF13503"/>
    </source>
</evidence>
<dbReference type="Pfam" id="PF13503">
    <property type="entry name" value="DUF4123"/>
    <property type="match status" value="1"/>
</dbReference>